<evidence type="ECO:0000313" key="1">
    <source>
        <dbReference type="EMBL" id="MEQ2176413.1"/>
    </source>
</evidence>
<name>A0ABV0P121_9TELE</name>
<accession>A0ABV0P121</accession>
<feature type="non-terminal residue" evidence="1">
    <location>
        <position position="110"/>
    </location>
</feature>
<comment type="caution">
    <text evidence="1">The sequence shown here is derived from an EMBL/GenBank/DDBJ whole genome shotgun (WGS) entry which is preliminary data.</text>
</comment>
<organism evidence="1 2">
    <name type="scientific">Goodea atripinnis</name>
    <dbReference type="NCBI Taxonomy" id="208336"/>
    <lineage>
        <taxon>Eukaryota</taxon>
        <taxon>Metazoa</taxon>
        <taxon>Chordata</taxon>
        <taxon>Craniata</taxon>
        <taxon>Vertebrata</taxon>
        <taxon>Euteleostomi</taxon>
        <taxon>Actinopterygii</taxon>
        <taxon>Neopterygii</taxon>
        <taxon>Teleostei</taxon>
        <taxon>Neoteleostei</taxon>
        <taxon>Acanthomorphata</taxon>
        <taxon>Ovalentaria</taxon>
        <taxon>Atherinomorphae</taxon>
        <taxon>Cyprinodontiformes</taxon>
        <taxon>Goodeidae</taxon>
        <taxon>Goodea</taxon>
    </lineage>
</organism>
<dbReference type="Proteomes" id="UP001476798">
    <property type="component" value="Unassembled WGS sequence"/>
</dbReference>
<protein>
    <submittedName>
        <fullName evidence="1">Uncharacterized protein</fullName>
    </submittedName>
</protein>
<reference evidence="1 2" key="1">
    <citation type="submission" date="2021-06" db="EMBL/GenBank/DDBJ databases">
        <authorList>
            <person name="Palmer J.M."/>
        </authorList>
    </citation>
    <scope>NUCLEOTIDE SEQUENCE [LARGE SCALE GENOMIC DNA]</scope>
    <source>
        <strain evidence="1 2">GA_2019</strain>
        <tissue evidence="1">Muscle</tissue>
    </source>
</reference>
<keyword evidence="2" id="KW-1185">Reference proteome</keyword>
<gene>
    <name evidence="1" type="ORF">GOODEAATRI_027710</name>
</gene>
<sequence>MTIADMGRCTAEESLRHPEHGRGVCWWGRKFGSIGWGKKDLSPKSMSHWVGPYTVLERLCEVVNMVRMNSGRKVVVLHRDRLALYQLVQTKETMEEEGDTLDTELLSSVT</sequence>
<proteinExistence type="predicted"/>
<evidence type="ECO:0000313" key="2">
    <source>
        <dbReference type="Proteomes" id="UP001476798"/>
    </source>
</evidence>
<dbReference type="EMBL" id="JAHRIO010053651">
    <property type="protein sequence ID" value="MEQ2176413.1"/>
    <property type="molecule type" value="Genomic_DNA"/>
</dbReference>